<feature type="domain" description="Enoyl reductase (ER)" evidence="1">
    <location>
        <begin position="1"/>
        <end position="310"/>
    </location>
</feature>
<evidence type="ECO:0000259" key="1">
    <source>
        <dbReference type="SMART" id="SM00829"/>
    </source>
</evidence>
<dbReference type="InterPro" id="IPR036291">
    <property type="entry name" value="NAD(P)-bd_dom_sf"/>
</dbReference>
<dbReference type="Proteomes" id="UP000031843">
    <property type="component" value="Chromosome secondary"/>
</dbReference>
<gene>
    <name evidence="2" type="ORF">RR42_s2779</name>
</gene>
<evidence type="ECO:0000313" key="3">
    <source>
        <dbReference type="Proteomes" id="UP000031843"/>
    </source>
</evidence>
<sequence>MLVYEEVLDPKIADDEVLIRVEAAGVNFADVMRRRGDDYPEPSPTPFTLGAEVAGTVVAVGKAVTSLPVGTPVLAAPGAGGYAQYVRVPAAIVMPLPPGLDSVRASALVAHGLTAALVLRKAARLAPGETVLVEAAAGGVGSFAVQLARLYGAGKVIAAASSPAKRALAERLGADSSVDYTAPDWAEQVRALTDGKGVDVILETAGGDNLAEAFKALAPFGRLIFIGQSSGKSSLIDPWKLTVPNHTVTSFYVGAYLAFPDLIQATLTELIGLVLSGKVTLQTETVLPLSQAAEAHRLLEGRSTTGKVVLQPWA</sequence>
<accession>A0A0C4YPF1</accession>
<organism evidence="2 3">
    <name type="scientific">Cupriavidus basilensis</name>
    <dbReference type="NCBI Taxonomy" id="68895"/>
    <lineage>
        <taxon>Bacteria</taxon>
        <taxon>Pseudomonadati</taxon>
        <taxon>Pseudomonadota</taxon>
        <taxon>Betaproteobacteria</taxon>
        <taxon>Burkholderiales</taxon>
        <taxon>Burkholderiaceae</taxon>
        <taxon>Cupriavidus</taxon>
    </lineage>
</organism>
<dbReference type="Pfam" id="PF00107">
    <property type="entry name" value="ADH_zinc_N"/>
    <property type="match status" value="1"/>
</dbReference>
<dbReference type="InterPro" id="IPR013154">
    <property type="entry name" value="ADH-like_N"/>
</dbReference>
<proteinExistence type="predicted"/>
<dbReference type="EMBL" id="CP010537">
    <property type="protein sequence ID" value="AJG24360.1"/>
    <property type="molecule type" value="Genomic_DNA"/>
</dbReference>
<dbReference type="PANTHER" id="PTHR43677">
    <property type="entry name" value="SHORT-CHAIN DEHYDROGENASE/REDUCTASE"/>
    <property type="match status" value="1"/>
</dbReference>
<protein>
    <submittedName>
        <fullName evidence="2">Quinone oxidoreductase</fullName>
        <ecNumber evidence="2">1.6.5.5</ecNumber>
    </submittedName>
</protein>
<dbReference type="Pfam" id="PF08240">
    <property type="entry name" value="ADH_N"/>
    <property type="match status" value="1"/>
</dbReference>
<dbReference type="InterPro" id="IPR020843">
    <property type="entry name" value="ER"/>
</dbReference>
<keyword evidence="2" id="KW-0560">Oxidoreductase</keyword>
<dbReference type="Gene3D" id="3.90.180.10">
    <property type="entry name" value="Medium-chain alcohol dehydrogenases, catalytic domain"/>
    <property type="match status" value="1"/>
</dbReference>
<dbReference type="InterPro" id="IPR002364">
    <property type="entry name" value="Quin_OxRdtase/zeta-crystal_CS"/>
</dbReference>
<dbReference type="PROSITE" id="PS01162">
    <property type="entry name" value="QOR_ZETA_CRYSTAL"/>
    <property type="match status" value="1"/>
</dbReference>
<name>A0A0C4YPF1_9BURK</name>
<reference evidence="2 3" key="1">
    <citation type="journal article" date="2015" name="Genome Announc.">
        <title>Complete Genome Sequence of Cupriavidus basilensis 4G11, Isolated from the Oak Ridge Field Research Center Site.</title>
        <authorList>
            <person name="Ray J."/>
            <person name="Waters R.J."/>
            <person name="Skerker J.M."/>
            <person name="Kuehl J.V."/>
            <person name="Price M.N."/>
            <person name="Huang J."/>
            <person name="Chakraborty R."/>
            <person name="Arkin A.P."/>
            <person name="Deutschbauer A."/>
        </authorList>
    </citation>
    <scope>NUCLEOTIDE SEQUENCE [LARGE SCALE GENOMIC DNA]</scope>
    <source>
        <strain evidence="2">4G11</strain>
    </source>
</reference>
<dbReference type="Gene3D" id="3.40.50.720">
    <property type="entry name" value="NAD(P)-binding Rossmann-like Domain"/>
    <property type="match status" value="1"/>
</dbReference>
<keyword evidence="3" id="KW-1185">Reference proteome</keyword>
<dbReference type="InterPro" id="IPR011032">
    <property type="entry name" value="GroES-like_sf"/>
</dbReference>
<dbReference type="CDD" id="cd08241">
    <property type="entry name" value="QOR1"/>
    <property type="match status" value="1"/>
</dbReference>
<dbReference type="AlphaFoldDB" id="A0A0C4YPF1"/>
<dbReference type="SMART" id="SM00829">
    <property type="entry name" value="PKS_ER"/>
    <property type="match status" value="1"/>
</dbReference>
<dbReference type="EC" id="1.6.5.5" evidence="2"/>
<dbReference type="InterPro" id="IPR051397">
    <property type="entry name" value="Zn-ADH-like_protein"/>
</dbReference>
<dbReference type="STRING" id="68895.RR42_s2779"/>
<dbReference type="GO" id="GO:0003960">
    <property type="term" value="F:quinone reductase (NADPH) activity"/>
    <property type="evidence" value="ECO:0007669"/>
    <property type="project" value="UniProtKB-EC"/>
</dbReference>
<dbReference type="SUPFAM" id="SSF50129">
    <property type="entry name" value="GroES-like"/>
    <property type="match status" value="1"/>
</dbReference>
<evidence type="ECO:0000313" key="2">
    <source>
        <dbReference type="EMBL" id="AJG24360.1"/>
    </source>
</evidence>
<dbReference type="PANTHER" id="PTHR43677:SF4">
    <property type="entry name" value="QUINONE OXIDOREDUCTASE-LIKE PROTEIN 2"/>
    <property type="match status" value="1"/>
</dbReference>
<dbReference type="KEGG" id="cbw:RR42_s2779"/>
<dbReference type="GO" id="GO:0008270">
    <property type="term" value="F:zinc ion binding"/>
    <property type="evidence" value="ECO:0007669"/>
    <property type="project" value="InterPro"/>
</dbReference>
<dbReference type="InterPro" id="IPR013149">
    <property type="entry name" value="ADH-like_C"/>
</dbReference>
<dbReference type="SUPFAM" id="SSF51735">
    <property type="entry name" value="NAD(P)-binding Rossmann-fold domains"/>
    <property type="match status" value="1"/>
</dbReference>